<evidence type="ECO:0000256" key="7">
    <source>
        <dbReference type="RuleBase" id="RU362065"/>
    </source>
</evidence>
<keyword evidence="8" id="KW-0175">Coiled coil</keyword>
<evidence type="ECO:0000313" key="12">
    <source>
        <dbReference type="EMBL" id="QUI21451.1"/>
    </source>
</evidence>
<feature type="domain" description="Flagellar basal-body/hook protein C-terminal" evidence="10">
    <location>
        <begin position="490"/>
        <end position="525"/>
    </location>
</feature>
<dbReference type="KEGG" id="vpy:HZI73_03740"/>
<feature type="coiled-coil region" evidence="8">
    <location>
        <begin position="159"/>
        <end position="197"/>
    </location>
</feature>
<evidence type="ECO:0000313" key="13">
    <source>
        <dbReference type="Proteomes" id="UP000683246"/>
    </source>
</evidence>
<dbReference type="GO" id="GO:0009424">
    <property type="term" value="C:bacterial-type flagellum hook"/>
    <property type="evidence" value="ECO:0007669"/>
    <property type="project" value="UniProtKB-UniRule"/>
</dbReference>
<dbReference type="Pfam" id="PF06429">
    <property type="entry name" value="Flg_bbr_C"/>
    <property type="match status" value="1"/>
</dbReference>
<sequence length="533" mass="59184">MSSISSLSRAFSGLQASQQALQTTSHNLSNVNTPGYVRQQVLMKDATYLKVGYSGNNPLMVGLGTDIQAIRQVRDMFLDAAYREESSRHGFYAGEYDAINEIETILGETEGEGMSKLLTKLYSAINGLSTGLDTLENRGVFVQTAVQFVNKANLIMEQLQEYQLNLNQQVKDKVNAINQLGEEIRQLNEQIVKYESNGDHANDYRDARNLALDKLSSMINISYSEDKVGNVLVKAEGMDFVTIGGVTKMGVRQTTAKSLMVDPIWEDYNMDVYNLDEEVSPAKGNDRGELKGLLLARGSRSATWIDTDDPVIYENEIKPSLIMSAQANFDKLVHAVVTTINDIVAPKTQSANSPWGLDKTSQHIEIFKRKNMDRYTGTTVNAEVASNYASLYTAGNIEINPEVLNDYNKICISKEKNGPGNNASIQEIKDKWAEAFIEEEPGSPTKLNIDEYYKSFIGDVGNRGNVVIKHMENQQLLVAQIENKRSSLMGVSSDEELGNMMKYQHAYNASARVVTTVDSMLETIIKQLGLVGR</sequence>
<keyword evidence="5 7" id="KW-0964">Secreted</keyword>
<dbReference type="GO" id="GO:0005198">
    <property type="term" value="F:structural molecule activity"/>
    <property type="evidence" value="ECO:0007669"/>
    <property type="project" value="UniProtKB-UniRule"/>
</dbReference>
<keyword evidence="12" id="KW-0969">Cilium</keyword>
<feature type="domain" description="Flagellar basal body rod protein N-terminal" evidence="9">
    <location>
        <begin position="10"/>
        <end position="36"/>
    </location>
</feature>
<feature type="domain" description="Flagellar hook-associated protein FlgK helical" evidence="11">
    <location>
        <begin position="100"/>
        <end position="343"/>
    </location>
</feature>
<dbReference type="EMBL" id="CP058649">
    <property type="protein sequence ID" value="QUI21451.1"/>
    <property type="molecule type" value="Genomic_DNA"/>
</dbReference>
<evidence type="ECO:0000256" key="2">
    <source>
        <dbReference type="ARBA" id="ARBA00004613"/>
    </source>
</evidence>
<organism evidence="12 13">
    <name type="scientific">Vallitalea pronyensis</name>
    <dbReference type="NCBI Taxonomy" id="1348613"/>
    <lineage>
        <taxon>Bacteria</taxon>
        <taxon>Bacillati</taxon>
        <taxon>Bacillota</taxon>
        <taxon>Clostridia</taxon>
        <taxon>Lachnospirales</taxon>
        <taxon>Vallitaleaceae</taxon>
        <taxon>Vallitalea</taxon>
    </lineage>
</organism>
<keyword evidence="13" id="KW-1185">Reference proteome</keyword>
<dbReference type="RefSeq" id="WP_212696921.1">
    <property type="nucleotide sequence ID" value="NZ_CP058649.1"/>
</dbReference>
<dbReference type="InterPro" id="IPR001444">
    <property type="entry name" value="Flag_bb_rod_N"/>
</dbReference>
<reference evidence="12" key="1">
    <citation type="submission" date="2020-07" db="EMBL/GenBank/DDBJ databases">
        <title>Vallitalea pronyensis genome.</title>
        <authorList>
            <person name="Postec A."/>
        </authorList>
    </citation>
    <scope>NUCLEOTIDE SEQUENCE</scope>
    <source>
        <strain evidence="12">FatNI3</strain>
    </source>
</reference>
<dbReference type="GO" id="GO:0044780">
    <property type="term" value="P:bacterial-type flagellum assembly"/>
    <property type="evidence" value="ECO:0007669"/>
    <property type="project" value="InterPro"/>
</dbReference>
<dbReference type="AlphaFoldDB" id="A0A8J8MHB6"/>
<dbReference type="NCBIfam" id="TIGR02492">
    <property type="entry name" value="flgK_ends"/>
    <property type="match status" value="1"/>
</dbReference>
<accession>A0A8J8MHB6</accession>
<dbReference type="PRINTS" id="PR01005">
    <property type="entry name" value="FLGHOOKAP1"/>
</dbReference>
<keyword evidence="12" id="KW-0282">Flagellum</keyword>
<evidence type="ECO:0000256" key="3">
    <source>
        <dbReference type="ARBA" id="ARBA00009677"/>
    </source>
</evidence>
<keyword evidence="12" id="KW-0966">Cell projection</keyword>
<evidence type="ECO:0000256" key="5">
    <source>
        <dbReference type="ARBA" id="ARBA00022525"/>
    </source>
</evidence>
<comment type="similarity">
    <text evidence="3 7">Belongs to the flagella basal body rod proteins family.</text>
</comment>
<protein>
    <recommendedName>
        <fullName evidence="4 7">Flagellar hook-associated protein 1</fullName>
        <shortName evidence="7">HAP1</shortName>
    </recommendedName>
</protein>
<dbReference type="Proteomes" id="UP000683246">
    <property type="component" value="Chromosome"/>
</dbReference>
<dbReference type="PANTHER" id="PTHR30033">
    <property type="entry name" value="FLAGELLAR HOOK-ASSOCIATED PROTEIN 1"/>
    <property type="match status" value="1"/>
</dbReference>
<dbReference type="InterPro" id="IPR010930">
    <property type="entry name" value="Flg_bb/hook_C_dom"/>
</dbReference>
<gene>
    <name evidence="7 12" type="primary">flgK</name>
    <name evidence="12" type="ORF">HZI73_03740</name>
</gene>
<dbReference type="Pfam" id="PF00460">
    <property type="entry name" value="Flg_bb_rod"/>
    <property type="match status" value="1"/>
</dbReference>
<evidence type="ECO:0000259" key="11">
    <source>
        <dbReference type="Pfam" id="PF22638"/>
    </source>
</evidence>
<comment type="subcellular location">
    <subcellularLocation>
        <location evidence="1 7">Bacterial flagellum</location>
    </subcellularLocation>
    <subcellularLocation>
        <location evidence="2 7">Secreted</location>
    </subcellularLocation>
</comment>
<name>A0A8J8MHB6_9FIRM</name>
<evidence type="ECO:0000259" key="10">
    <source>
        <dbReference type="Pfam" id="PF06429"/>
    </source>
</evidence>
<dbReference type="Pfam" id="PF22638">
    <property type="entry name" value="FlgK_D1"/>
    <property type="match status" value="1"/>
</dbReference>
<evidence type="ECO:0000256" key="1">
    <source>
        <dbReference type="ARBA" id="ARBA00004365"/>
    </source>
</evidence>
<evidence type="ECO:0000259" key="9">
    <source>
        <dbReference type="Pfam" id="PF00460"/>
    </source>
</evidence>
<keyword evidence="6 7" id="KW-0975">Bacterial flagellum</keyword>
<dbReference type="InterPro" id="IPR053927">
    <property type="entry name" value="FlgK_helical"/>
</dbReference>
<evidence type="ECO:0000256" key="8">
    <source>
        <dbReference type="SAM" id="Coils"/>
    </source>
</evidence>
<dbReference type="InterPro" id="IPR002371">
    <property type="entry name" value="FlgK"/>
</dbReference>
<evidence type="ECO:0000256" key="4">
    <source>
        <dbReference type="ARBA" id="ARBA00016244"/>
    </source>
</evidence>
<dbReference type="GO" id="GO:0005576">
    <property type="term" value="C:extracellular region"/>
    <property type="evidence" value="ECO:0007669"/>
    <property type="project" value="UniProtKB-SubCell"/>
</dbReference>
<evidence type="ECO:0000256" key="6">
    <source>
        <dbReference type="ARBA" id="ARBA00023143"/>
    </source>
</evidence>
<dbReference type="PANTHER" id="PTHR30033:SF1">
    <property type="entry name" value="FLAGELLAR HOOK-ASSOCIATED PROTEIN 1"/>
    <property type="match status" value="1"/>
</dbReference>
<proteinExistence type="inferred from homology"/>
<dbReference type="SUPFAM" id="SSF64518">
    <property type="entry name" value="Phase 1 flagellin"/>
    <property type="match status" value="1"/>
</dbReference>